<dbReference type="EMBL" id="SLWY01000014">
    <property type="protein sequence ID" value="TCO80502.1"/>
    <property type="molecule type" value="Genomic_DNA"/>
</dbReference>
<evidence type="ECO:0000259" key="1">
    <source>
        <dbReference type="SMART" id="SM01008"/>
    </source>
</evidence>
<dbReference type="PROSITE" id="PS00430">
    <property type="entry name" value="TONB_DEPENDENT_REC_1"/>
    <property type="match status" value="1"/>
</dbReference>
<reference evidence="2 3" key="1">
    <citation type="submission" date="2019-03" db="EMBL/GenBank/DDBJ databases">
        <title>Genomic Encyclopedia of Type Strains, Phase IV (KMG-IV): sequencing the most valuable type-strain genomes for metagenomic binning, comparative biology and taxonomic classification.</title>
        <authorList>
            <person name="Goeker M."/>
        </authorList>
    </citation>
    <scope>NUCLEOTIDE SEQUENCE [LARGE SCALE GENOMIC DNA]</scope>
    <source>
        <strain evidence="2 3">DSM 25287</strain>
    </source>
</reference>
<dbReference type="Gene3D" id="3.90.1170.50">
    <property type="entry name" value="Aldehyde oxidase/xanthine dehydrogenase, a/b hammerhead"/>
    <property type="match status" value="1"/>
</dbReference>
<evidence type="ECO:0000313" key="2">
    <source>
        <dbReference type="EMBL" id="TCO80502.1"/>
    </source>
</evidence>
<protein>
    <submittedName>
        <fullName evidence="2">Isoquinoline 1-oxidoreductase beta subunit</fullName>
    </submittedName>
</protein>
<keyword evidence="3" id="KW-1185">Reference proteome</keyword>
<dbReference type="Pfam" id="PF20256">
    <property type="entry name" value="MoCoBD_2"/>
    <property type="match status" value="2"/>
</dbReference>
<dbReference type="RefSeq" id="WP_132543676.1">
    <property type="nucleotide sequence ID" value="NZ_SLWY01000014.1"/>
</dbReference>
<evidence type="ECO:0000313" key="3">
    <source>
        <dbReference type="Proteomes" id="UP000295765"/>
    </source>
</evidence>
<proteinExistence type="predicted"/>
<dbReference type="Pfam" id="PF02738">
    <property type="entry name" value="MoCoBD_1"/>
    <property type="match status" value="1"/>
</dbReference>
<dbReference type="InterPro" id="IPR046867">
    <property type="entry name" value="AldOxase/xan_DH_MoCoBD2"/>
</dbReference>
<gene>
    <name evidence="2" type="ORF">EV699_114149</name>
</gene>
<dbReference type="InterPro" id="IPR000674">
    <property type="entry name" value="Ald_Oxase/Xan_DH_a/b"/>
</dbReference>
<dbReference type="OrthoDB" id="9767994at2"/>
<dbReference type="SMART" id="SM01008">
    <property type="entry name" value="Ald_Xan_dh_C"/>
    <property type="match status" value="1"/>
</dbReference>
<dbReference type="PROSITE" id="PS51318">
    <property type="entry name" value="TAT"/>
    <property type="match status" value="1"/>
</dbReference>
<dbReference type="InterPro" id="IPR008274">
    <property type="entry name" value="AldOxase/xan_DH_MoCoBD1"/>
</dbReference>
<dbReference type="InterPro" id="IPR006311">
    <property type="entry name" value="TAT_signal"/>
</dbReference>
<dbReference type="AlphaFoldDB" id="A0A4R2L442"/>
<dbReference type="InterPro" id="IPR037165">
    <property type="entry name" value="AldOxase/xan_DH_Mopterin-bd_sf"/>
</dbReference>
<dbReference type="Gene3D" id="3.30.365.10">
    <property type="entry name" value="Aldehyde oxidase/xanthine dehydrogenase, molybdopterin binding domain"/>
    <property type="match status" value="4"/>
</dbReference>
<dbReference type="SUPFAM" id="SSF56003">
    <property type="entry name" value="Molybdenum cofactor-binding domain"/>
    <property type="match status" value="2"/>
</dbReference>
<name>A0A4R2L442_9GAMM</name>
<dbReference type="PANTHER" id="PTHR47495:SF2">
    <property type="entry name" value="ALDEHYDE DEHYDROGENASE"/>
    <property type="match status" value="1"/>
</dbReference>
<dbReference type="InterPro" id="IPR012368">
    <property type="entry name" value="OxRdtase_Mopterin-bd_su_IorB"/>
</dbReference>
<organism evidence="2 3">
    <name type="scientific">Plasticicumulans lactativorans</name>
    <dbReference type="NCBI Taxonomy" id="1133106"/>
    <lineage>
        <taxon>Bacteria</taxon>
        <taxon>Pseudomonadati</taxon>
        <taxon>Pseudomonadota</taxon>
        <taxon>Gammaproteobacteria</taxon>
        <taxon>Candidatus Competibacteraceae</taxon>
        <taxon>Plasticicumulans</taxon>
    </lineage>
</organism>
<dbReference type="Proteomes" id="UP000295765">
    <property type="component" value="Unassembled WGS sequence"/>
</dbReference>
<accession>A0A4R2L442</accession>
<dbReference type="PIRSF" id="PIRSF036389">
    <property type="entry name" value="IOR_B"/>
    <property type="match status" value="1"/>
</dbReference>
<dbReference type="InterPro" id="IPR010916">
    <property type="entry name" value="TonB_box_CS"/>
</dbReference>
<comment type="caution">
    <text evidence="2">The sequence shown here is derived from an EMBL/GenBank/DDBJ whole genome shotgun (WGS) entry which is preliminary data.</text>
</comment>
<dbReference type="GO" id="GO:0016491">
    <property type="term" value="F:oxidoreductase activity"/>
    <property type="evidence" value="ECO:0007669"/>
    <property type="project" value="InterPro"/>
</dbReference>
<dbReference type="PANTHER" id="PTHR47495">
    <property type="entry name" value="ALDEHYDE DEHYDROGENASE"/>
    <property type="match status" value="1"/>
</dbReference>
<dbReference type="InterPro" id="IPR052516">
    <property type="entry name" value="N-heterocyclic_Hydroxylase"/>
</dbReference>
<feature type="domain" description="Aldehyde oxidase/xanthine dehydrogenase a/b hammerhead" evidence="1">
    <location>
        <begin position="220"/>
        <end position="298"/>
    </location>
</feature>
<sequence>MSNTIRIENESRRRFLKGMAGLMLAVYLPDVLGATTAAGPGVAGGQATEVPPFEPNAFLRIGTDDTVTVIAKHIEMGQGTYTGLATLVAEELDAAWSQVRVEGAPADARRYNNLFWGPTQGTGGSTAIANSWEQLRTAGASARAMLVAAAAQRWQVPAAEIDVSEGVVTHAPSQRKASFGELAQAAAEQPVPAEVRLKEPKDFKLIGKRAPRKDTADKTTGKARFTQDVHLPGMLTAVVAHPPRFGGKVKAFDATRAKEVRGVVEVVQIPTGVAVLARDTWSAKKGRDALQVEWDESNAFRLGSDAIFARYRELAKTPGAVARREGDPDAAFAAPARVLSAAYDFPYLAHAAMEPMNCVVQLSADGCEIWNGEQFQTVDQMNVATLLGLKPEQVAIHMLYAGGSFGRRACKDSDYVLEAANIAKAIDGRAPVKLVWLREDDTRAGYYRPAFHHVLEAALDAQGRLVGWRHRLVGQSILAGSPFAAMLKDGIDPVSVEGAANLPYAVPNLLVDLHSPADIGVPVLWWRSVGSTHTAYSTETFLDEIAVAAGEDPVAFRLALLEHHPRHAGVLQLAADKAGWGTPLAPGANGERRGRGVAVHESFNSYVAQVAEVTVRPDGSFRVDRIVCAVDCGIAVNPDNVRSQVEGGVGFGLSAALHGAITLKDGVVEQSNFHDYAPIRINEMPQVEVHIVASAEKPTGIGEPGVPPVAPAVANALAAATGKRVRRLPIATDELKA</sequence>